<dbReference type="Proteomes" id="UP000325763">
    <property type="component" value="Chromosome"/>
</dbReference>
<evidence type="ECO:0000256" key="1">
    <source>
        <dbReference type="SAM" id="MobiDB-lite"/>
    </source>
</evidence>
<gene>
    <name evidence="3" type="ORF">CP978_31200</name>
    <name evidence="2" type="ORF">SNOD_30890</name>
</gene>
<sequence length="117" mass="13242">MADQEPSPLRFAFRLPGFTWEQERDARLSHFIRTCLTHVNATGCTDERRWAAGVGDVFAEWDKKRVLSDNDPSSSQINALGWALRCIARSAWRDAPGWEDSFHPRATSPETASEPHS</sequence>
<reference evidence="2 4" key="2">
    <citation type="journal article" date="2016" name="Appl. Microbiol. Biotechnol.">
        <title>Exploiting the genome sequence of Streptomyces nodosus for enhanced antibiotic production.</title>
        <authorList>
            <person name="Sweeney P."/>
            <person name="Murphy C.D."/>
            <person name="Caffrey P."/>
        </authorList>
    </citation>
    <scope>NUCLEOTIDE SEQUENCE [LARGE SCALE GENOMIC DNA]</scope>
    <source>
        <strain evidence="2 4">ATCC 14899</strain>
    </source>
</reference>
<protein>
    <submittedName>
        <fullName evidence="2">Uncharacterized protein</fullName>
    </submittedName>
</protein>
<dbReference type="Proteomes" id="UP000031526">
    <property type="component" value="Chromosome"/>
</dbReference>
<organism evidence="2 4">
    <name type="scientific">Streptomyces nodosus</name>
    <dbReference type="NCBI Taxonomy" id="40318"/>
    <lineage>
        <taxon>Bacteria</taxon>
        <taxon>Bacillati</taxon>
        <taxon>Actinomycetota</taxon>
        <taxon>Actinomycetes</taxon>
        <taxon>Kitasatosporales</taxon>
        <taxon>Streptomycetaceae</taxon>
        <taxon>Streptomyces</taxon>
    </lineage>
</organism>
<evidence type="ECO:0000313" key="3">
    <source>
        <dbReference type="EMBL" id="QEV42412.1"/>
    </source>
</evidence>
<name>A0A0B5DL31_9ACTN</name>
<dbReference type="HOGENOM" id="CLU_154662_0_0_11"/>
<keyword evidence="4" id="KW-1185">Reference proteome</keyword>
<evidence type="ECO:0000313" key="2">
    <source>
        <dbReference type="EMBL" id="AJE43909.1"/>
    </source>
</evidence>
<reference evidence="3 5" key="3">
    <citation type="submission" date="2017-09" db="EMBL/GenBank/DDBJ databases">
        <title>Streptomyces genome completion.</title>
        <authorList>
            <person name="Lee N."/>
            <person name="Cho B.-K."/>
        </authorList>
    </citation>
    <scope>NUCLEOTIDE SEQUENCE [LARGE SCALE GENOMIC DNA]</scope>
    <source>
        <strain evidence="3 5">ATCC 14899</strain>
    </source>
</reference>
<dbReference type="KEGG" id="snq:CP978_31200"/>
<dbReference type="EMBL" id="CP023747">
    <property type="protein sequence ID" value="QEV42412.1"/>
    <property type="molecule type" value="Genomic_DNA"/>
</dbReference>
<evidence type="ECO:0000313" key="4">
    <source>
        <dbReference type="Proteomes" id="UP000031526"/>
    </source>
</evidence>
<evidence type="ECO:0000313" key="5">
    <source>
        <dbReference type="Proteomes" id="UP000325763"/>
    </source>
</evidence>
<dbReference type="RefSeq" id="WP_043446459.1">
    <property type="nucleotide sequence ID" value="NZ_JBEZCO010000001.1"/>
</dbReference>
<feature type="region of interest" description="Disordered" evidence="1">
    <location>
        <begin position="98"/>
        <end position="117"/>
    </location>
</feature>
<dbReference type="AlphaFoldDB" id="A0A0B5DL31"/>
<accession>A0A0B5DL31</accession>
<reference evidence="4" key="1">
    <citation type="submission" date="2014-09" db="EMBL/GenBank/DDBJ databases">
        <title>Sequence of the Streptomyces nodosus genome.</title>
        <authorList>
            <person name="Sweeney P."/>
            <person name="Stephens N."/>
            <person name="Murphy C."/>
            <person name="Caffrey P."/>
        </authorList>
    </citation>
    <scope>NUCLEOTIDE SEQUENCE [LARGE SCALE GENOMIC DNA]</scope>
    <source>
        <strain evidence="4">ATCC 14899</strain>
    </source>
</reference>
<proteinExistence type="predicted"/>
<dbReference type="EMBL" id="CP009313">
    <property type="protein sequence ID" value="AJE43909.1"/>
    <property type="molecule type" value="Genomic_DNA"/>
</dbReference>